<feature type="compositionally biased region" description="Acidic residues" evidence="1">
    <location>
        <begin position="382"/>
        <end position="396"/>
    </location>
</feature>
<dbReference type="EMBL" id="CAJVRM010000180">
    <property type="protein sequence ID" value="CAG8976491.1"/>
    <property type="molecule type" value="Genomic_DNA"/>
</dbReference>
<reference evidence="3" key="1">
    <citation type="submission" date="2021-07" db="EMBL/GenBank/DDBJ databases">
        <authorList>
            <person name="Durling M."/>
        </authorList>
    </citation>
    <scope>NUCLEOTIDE SEQUENCE</scope>
</reference>
<feature type="region of interest" description="Disordered" evidence="1">
    <location>
        <begin position="295"/>
        <end position="396"/>
    </location>
</feature>
<gene>
    <name evidence="3" type="ORF">HYALB_00005988</name>
</gene>
<proteinExistence type="predicted"/>
<dbReference type="OrthoDB" id="3162439at2759"/>
<dbReference type="AlphaFoldDB" id="A0A9N9LS14"/>
<sequence>MEMDPSRLLPTFAPHQQAQGPKTLSKQENGSLRSLTRGMAQDDFAESRVTQKSQRKTIVLCFDGTGNKFHGNSNDSNILKIFRMLDRSSGRSFHYYQPGIGTYVDSSSLSSTGSWTRLKNWYMKAKDSAVGTSFDKHVVGGYKFLMQYYSEGDDIYMFGFSRGSYTARFLAEMLDWMGLITHGNEEMIQFAWRTFEKWKAMDDSNEHAMQSRKKAYEFMVSFRETFSRPVRRIRYLGLFDTVNSVPRFENAMMSRRHMPYSAKSSAKVIRHAVSIDERRAKFRSDLISVEGRNIQETEGAKEKHHERKSSVWFHETNRYKPTKKTQQKLTRQPRQGGRTQRNESRASRYRSHSHSRSHSTAGKSIYRSVSPGTCSTKPSFDDAYDSSSGDEDDQDIQELWFPGGHADIGGGWALEEGETPLSHVPLVWIVREARKAGLEFDESKMKSLHCWDESIEGRGDIPIIELEGDKVGSSSSDEFSEKHGEFKQKLHHATSGKIHDCLMFDQGLSRMSVLNWKVMEWIPFRRMDLRDDGSWKPIRWPLPRGEVRDMPHHAKIHCSAIRRMKMDPNYRPGNLILGGGGVGVRVAPSSAGIGEWVIAGEEGDHIGECYVRQQKQRSITSEK</sequence>
<feature type="region of interest" description="Disordered" evidence="1">
    <location>
        <begin position="1"/>
        <end position="28"/>
    </location>
</feature>
<keyword evidence="4" id="KW-1185">Reference proteome</keyword>
<feature type="compositionally biased region" description="Basic residues" evidence="1">
    <location>
        <begin position="347"/>
        <end position="357"/>
    </location>
</feature>
<evidence type="ECO:0000313" key="4">
    <source>
        <dbReference type="Proteomes" id="UP000701801"/>
    </source>
</evidence>
<dbReference type="PANTHER" id="PTHR33840:SF2">
    <property type="entry name" value="TLE1 PHOSPHOLIPASE DOMAIN-CONTAINING PROTEIN"/>
    <property type="match status" value="1"/>
</dbReference>
<feature type="domain" description="T6SS Phospholipase effector Tle1-like catalytic" evidence="2">
    <location>
        <begin position="56"/>
        <end position="432"/>
    </location>
</feature>
<evidence type="ECO:0000256" key="1">
    <source>
        <dbReference type="SAM" id="MobiDB-lite"/>
    </source>
</evidence>
<evidence type="ECO:0000313" key="3">
    <source>
        <dbReference type="EMBL" id="CAG8976491.1"/>
    </source>
</evidence>
<organism evidence="3 4">
    <name type="scientific">Hymenoscyphus albidus</name>
    <dbReference type="NCBI Taxonomy" id="595503"/>
    <lineage>
        <taxon>Eukaryota</taxon>
        <taxon>Fungi</taxon>
        <taxon>Dikarya</taxon>
        <taxon>Ascomycota</taxon>
        <taxon>Pezizomycotina</taxon>
        <taxon>Leotiomycetes</taxon>
        <taxon>Helotiales</taxon>
        <taxon>Helotiaceae</taxon>
        <taxon>Hymenoscyphus</taxon>
    </lineage>
</organism>
<feature type="compositionally biased region" description="Low complexity" evidence="1">
    <location>
        <begin position="330"/>
        <end position="339"/>
    </location>
</feature>
<comment type="caution">
    <text evidence="3">The sequence shown here is derived from an EMBL/GenBank/DDBJ whole genome shotgun (WGS) entry which is preliminary data.</text>
</comment>
<dbReference type="Pfam" id="PF09994">
    <property type="entry name" value="T6SS_Tle1-like_cat"/>
    <property type="match status" value="1"/>
</dbReference>
<accession>A0A9N9LS14</accession>
<evidence type="ECO:0000259" key="2">
    <source>
        <dbReference type="Pfam" id="PF09994"/>
    </source>
</evidence>
<protein>
    <recommendedName>
        <fullName evidence="2">T6SS Phospholipase effector Tle1-like catalytic domain-containing protein</fullName>
    </recommendedName>
</protein>
<dbReference type="InterPro" id="IPR018712">
    <property type="entry name" value="Tle1-like_cat"/>
</dbReference>
<dbReference type="Proteomes" id="UP000701801">
    <property type="component" value="Unassembled WGS sequence"/>
</dbReference>
<feature type="compositionally biased region" description="Polar residues" evidence="1">
    <location>
        <begin position="14"/>
        <end position="28"/>
    </location>
</feature>
<name>A0A9N9LS14_9HELO</name>
<dbReference type="PANTHER" id="PTHR33840">
    <property type="match status" value="1"/>
</dbReference>